<gene>
    <name evidence="1" type="ORF">S7S_13240</name>
</gene>
<dbReference type="KEGG" id="apac:S7S_13240"/>
<dbReference type="AlphaFoldDB" id="A0A0B4XQJ4"/>
<evidence type="ECO:0000313" key="2">
    <source>
        <dbReference type="Proteomes" id="UP000006764"/>
    </source>
</evidence>
<keyword evidence="2" id="KW-1185">Reference proteome</keyword>
<accession>A0A0B4XQJ4</accession>
<proteinExistence type="predicted"/>
<dbReference type="STRING" id="391936.S7S_13240"/>
<reference evidence="1 2" key="1">
    <citation type="journal article" date="2012" name="J. Bacteriol.">
        <title>Genome sequence of an alkane-degrading bacterium, Alcanivorax pacificus type strain W11-5, isolated from deep sea sediment.</title>
        <authorList>
            <person name="Lai Q."/>
            <person name="Shao Z."/>
        </authorList>
    </citation>
    <scope>NUCLEOTIDE SEQUENCE [LARGE SCALE GENOMIC DNA]</scope>
    <source>
        <strain evidence="1 2">W11-5</strain>
    </source>
</reference>
<evidence type="ECO:0000313" key="1">
    <source>
        <dbReference type="EMBL" id="AJD49060.1"/>
    </source>
</evidence>
<sequence length="396" mass="44358">MDFPKSLSVEACEKFLNDLEAAKSDVSLQFPVGTKGYAFGGLASAIQAVNTWVRSSETRRIELRKSDASDVVDDLIARPHKFVAAMSSRSIVMNDSQDSDLRPLVNSKARQAIHAQSQHQYGQQRGGLCWFGFVDHSSKGFDQNFYIKKTDKNPEPRQPEQFKTIIKSMTEKAISVPGGAKAPEHEALDHLGRIFYELFLNTHEHGTKGKLRHEWLKPGVRIIYAQGINLSEAGTKGIISQQPVLSDYVQSIESKLNVQGSRRFLELGIIDSGLGYCGRWQADHPLDNFSDGPSLDAEYETFKKCFKFRQTSTSEDNKGNGLPVVMDRLTRLNGLMRIRSGRLSVYRDFVTSPYSDQDSCVFFDWLKRTSAEQDLSRMTHVAGVAISLLIPLEAKS</sequence>
<organism evidence="1 2">
    <name type="scientific">Isoalcanivorax pacificus W11-5</name>
    <dbReference type="NCBI Taxonomy" id="391936"/>
    <lineage>
        <taxon>Bacteria</taxon>
        <taxon>Pseudomonadati</taxon>
        <taxon>Pseudomonadota</taxon>
        <taxon>Gammaproteobacteria</taxon>
        <taxon>Oceanospirillales</taxon>
        <taxon>Alcanivoracaceae</taxon>
        <taxon>Isoalcanivorax</taxon>
    </lineage>
</organism>
<dbReference type="Proteomes" id="UP000006764">
    <property type="component" value="Chromosome"/>
</dbReference>
<dbReference type="EMBL" id="CP004387">
    <property type="protein sequence ID" value="AJD49060.1"/>
    <property type="molecule type" value="Genomic_DNA"/>
</dbReference>
<dbReference type="OrthoDB" id="6838090at2"/>
<protein>
    <submittedName>
        <fullName evidence="1">Uncharacterized protein</fullName>
    </submittedName>
</protein>
<name>A0A0B4XQJ4_9GAMM</name>
<dbReference type="RefSeq" id="WP_008738640.1">
    <property type="nucleotide sequence ID" value="NZ_CP004387.1"/>
</dbReference>
<dbReference type="HOGENOM" id="CLU_696110_0_0_6"/>